<comment type="caution">
    <text evidence="2">The sequence shown here is derived from an EMBL/GenBank/DDBJ whole genome shotgun (WGS) entry which is preliminary data.</text>
</comment>
<dbReference type="EMBL" id="CAJNOK010065015">
    <property type="protein sequence ID" value="CAF1648128.1"/>
    <property type="molecule type" value="Genomic_DNA"/>
</dbReference>
<dbReference type="Proteomes" id="UP000663829">
    <property type="component" value="Unassembled WGS sequence"/>
</dbReference>
<evidence type="ECO:0000313" key="2">
    <source>
        <dbReference type="EMBL" id="CAF1659082.1"/>
    </source>
</evidence>
<keyword evidence="5" id="KW-1185">Reference proteome</keyword>
<dbReference type="EMBL" id="CAJNOQ010054946">
    <property type="protein sequence ID" value="CAF1659082.1"/>
    <property type="molecule type" value="Genomic_DNA"/>
</dbReference>
<reference evidence="2" key="1">
    <citation type="submission" date="2021-02" db="EMBL/GenBank/DDBJ databases">
        <authorList>
            <person name="Nowell W R."/>
        </authorList>
    </citation>
    <scope>NUCLEOTIDE SEQUENCE</scope>
</reference>
<evidence type="ECO:0000313" key="4">
    <source>
        <dbReference type="EMBL" id="CAF4602708.1"/>
    </source>
</evidence>
<dbReference type="Proteomes" id="UP000677228">
    <property type="component" value="Unassembled WGS sequence"/>
</dbReference>
<dbReference type="Proteomes" id="UP000682733">
    <property type="component" value="Unassembled WGS sequence"/>
</dbReference>
<evidence type="ECO:0000313" key="3">
    <source>
        <dbReference type="EMBL" id="CAF4492121.1"/>
    </source>
</evidence>
<dbReference type="EMBL" id="CAJOBC010128185">
    <property type="protein sequence ID" value="CAF4602708.1"/>
    <property type="molecule type" value="Genomic_DNA"/>
</dbReference>
<sequence length="87" mass="10211">MKRSGKHMPKKERFMSEMNHVLNSNGALLLIMATWRHQKIKSQSLNGKLIIDHLNRLSNNYCLPKWVSVETLANQLHLKEIQTDDWT</sequence>
<organism evidence="2 5">
    <name type="scientific">Didymodactylos carnosus</name>
    <dbReference type="NCBI Taxonomy" id="1234261"/>
    <lineage>
        <taxon>Eukaryota</taxon>
        <taxon>Metazoa</taxon>
        <taxon>Spiralia</taxon>
        <taxon>Gnathifera</taxon>
        <taxon>Rotifera</taxon>
        <taxon>Eurotatoria</taxon>
        <taxon>Bdelloidea</taxon>
        <taxon>Philodinida</taxon>
        <taxon>Philodinidae</taxon>
        <taxon>Didymodactylos</taxon>
    </lineage>
</organism>
<evidence type="ECO:0000313" key="1">
    <source>
        <dbReference type="EMBL" id="CAF1648128.1"/>
    </source>
</evidence>
<dbReference type="Proteomes" id="UP000681722">
    <property type="component" value="Unassembled WGS sequence"/>
</dbReference>
<proteinExistence type="predicted"/>
<dbReference type="EMBL" id="CAJOBA010092911">
    <property type="protein sequence ID" value="CAF4492121.1"/>
    <property type="molecule type" value="Genomic_DNA"/>
</dbReference>
<accession>A0A816F8A3</accession>
<dbReference type="AlphaFoldDB" id="A0A816F8A3"/>
<name>A0A816F8A3_9BILA</name>
<protein>
    <submittedName>
        <fullName evidence="2">Uncharacterized protein</fullName>
    </submittedName>
</protein>
<evidence type="ECO:0000313" key="5">
    <source>
        <dbReference type="Proteomes" id="UP000663829"/>
    </source>
</evidence>
<gene>
    <name evidence="2" type="ORF">GPM918_LOCUS45897</name>
    <name evidence="1" type="ORF">OVA965_LOCUS44677</name>
    <name evidence="4" type="ORF">SRO942_LOCUS48920</name>
    <name evidence="3" type="ORF">TMI583_LOCUS47610</name>
</gene>